<dbReference type="PANTHER" id="PTHR23508:SF10">
    <property type="entry name" value="CARBOXYLIC ACID TRANSPORTER PROTEIN HOMOLOG"/>
    <property type="match status" value="1"/>
</dbReference>
<dbReference type="InterPro" id="IPR005829">
    <property type="entry name" value="Sugar_transporter_CS"/>
</dbReference>
<keyword evidence="4 6" id="KW-1133">Transmembrane helix</keyword>
<feature type="transmembrane region" description="Helical" evidence="6">
    <location>
        <begin position="254"/>
        <end position="274"/>
    </location>
</feature>
<feature type="transmembrane region" description="Helical" evidence="6">
    <location>
        <begin position="20"/>
        <end position="40"/>
    </location>
</feature>
<comment type="subcellular location">
    <subcellularLocation>
        <location evidence="1">Cell membrane</location>
        <topology evidence="1">Multi-pass membrane protein</topology>
    </subcellularLocation>
</comment>
<dbReference type="Pfam" id="PF07690">
    <property type="entry name" value="MFS_1"/>
    <property type="match status" value="1"/>
</dbReference>
<dbReference type="InterPro" id="IPR020846">
    <property type="entry name" value="MFS_dom"/>
</dbReference>
<dbReference type="PROSITE" id="PS50850">
    <property type="entry name" value="MFS"/>
    <property type="match status" value="1"/>
</dbReference>
<evidence type="ECO:0000256" key="3">
    <source>
        <dbReference type="ARBA" id="ARBA00022692"/>
    </source>
</evidence>
<protein>
    <submittedName>
        <fullName evidence="8">Aromatic acid/H+ symport family MFS transporter</fullName>
    </submittedName>
</protein>
<keyword evidence="3 6" id="KW-0812">Transmembrane</keyword>
<feature type="transmembrane region" description="Helical" evidence="6">
    <location>
        <begin position="318"/>
        <end position="335"/>
    </location>
</feature>
<evidence type="ECO:0000256" key="6">
    <source>
        <dbReference type="SAM" id="Phobius"/>
    </source>
</evidence>
<dbReference type="InterPro" id="IPR036259">
    <property type="entry name" value="MFS_trans_sf"/>
</dbReference>
<dbReference type="RefSeq" id="WP_338452740.1">
    <property type="nucleotide sequence ID" value="NZ_CP137640.1"/>
</dbReference>
<feature type="transmembrane region" description="Helical" evidence="6">
    <location>
        <begin position="88"/>
        <end position="107"/>
    </location>
</feature>
<feature type="transmembrane region" description="Helical" evidence="6">
    <location>
        <begin position="341"/>
        <end position="364"/>
    </location>
</feature>
<feature type="transmembrane region" description="Helical" evidence="6">
    <location>
        <begin position="60"/>
        <end position="81"/>
    </location>
</feature>
<sequence length="454" mass="49195">MKKIYVEQIVDESKFNSVHLMVVLWCSFIMFCDGYDMVVFGSVIPSISAEWGISTSTAGFIGSLGMFGALIGSLVCGILADFWGRKKVIVVCFTIFTTFTFLTGFAQGPVEFAIFRTLGGLGLGGMPPLLVAIMSEYSPKTSRSMLVGLISSGFAIGGISVALLGIVVIPNLGWEWMFFFGGLPILALPFMIKSMPESLAFLVVRKENDKVSHILSKLNPTYIPQKEDSFEVHLPKQGMPVTKLFTEKRGFSTIMFWITSFMALLVIYGLGTWLPQLMVQAGYPLTSSLLFLFALNFGVMIGNITGGWLADRNKPKKVIAGMLILGGISLSLLGFKPVMVILYLLVVVAGACSNGPGTTNYGYASKFYPTRMRSTGVGWTSGIGRIGAMVGPFFGGLLLELSLPTHMNFISFAIPALLGALAISFVQDKYSDFKIVSTKPVQHIGTAEVNPNEV</sequence>
<evidence type="ECO:0000256" key="4">
    <source>
        <dbReference type="ARBA" id="ARBA00022989"/>
    </source>
</evidence>
<keyword evidence="2" id="KW-0813">Transport</keyword>
<dbReference type="EMBL" id="CP137640">
    <property type="protein sequence ID" value="WVX83868.1"/>
    <property type="molecule type" value="Genomic_DNA"/>
</dbReference>
<keyword evidence="5 6" id="KW-0472">Membrane</keyword>
<evidence type="ECO:0000313" key="8">
    <source>
        <dbReference type="EMBL" id="WVX83868.1"/>
    </source>
</evidence>
<name>A0ABZ2CQ85_9BACI</name>
<feature type="transmembrane region" description="Helical" evidence="6">
    <location>
        <begin position="146"/>
        <end position="170"/>
    </location>
</feature>
<dbReference type="CDD" id="cd17365">
    <property type="entry name" value="MFS_PcaK_like"/>
    <property type="match status" value="1"/>
</dbReference>
<feature type="transmembrane region" description="Helical" evidence="6">
    <location>
        <begin position="286"/>
        <end position="306"/>
    </location>
</feature>
<dbReference type="Gene3D" id="1.20.1250.20">
    <property type="entry name" value="MFS general substrate transporter like domains"/>
    <property type="match status" value="1"/>
</dbReference>
<evidence type="ECO:0000256" key="2">
    <source>
        <dbReference type="ARBA" id="ARBA00022448"/>
    </source>
</evidence>
<dbReference type="Proteomes" id="UP001357223">
    <property type="component" value="Chromosome"/>
</dbReference>
<keyword evidence="9" id="KW-1185">Reference proteome</keyword>
<dbReference type="PANTHER" id="PTHR23508">
    <property type="entry name" value="CARBOXYLIC ACID TRANSPORTER PROTEIN HOMOLOG"/>
    <property type="match status" value="1"/>
</dbReference>
<evidence type="ECO:0000259" key="7">
    <source>
        <dbReference type="PROSITE" id="PS50850"/>
    </source>
</evidence>
<feature type="transmembrane region" description="Helical" evidence="6">
    <location>
        <begin position="376"/>
        <end position="399"/>
    </location>
</feature>
<evidence type="ECO:0000256" key="5">
    <source>
        <dbReference type="ARBA" id="ARBA00023136"/>
    </source>
</evidence>
<feature type="transmembrane region" description="Helical" evidence="6">
    <location>
        <begin position="113"/>
        <end position="134"/>
    </location>
</feature>
<gene>
    <name evidence="8" type="ORF">R4Z09_13295</name>
</gene>
<reference evidence="8 9" key="1">
    <citation type="submission" date="2023-10" db="EMBL/GenBank/DDBJ databases">
        <title>Niallia locisalis sp.nov. isolated from a salt pond sample.</title>
        <authorList>
            <person name="Li X.-J."/>
            <person name="Dong L."/>
        </authorList>
    </citation>
    <scope>NUCLEOTIDE SEQUENCE [LARGE SCALE GENOMIC DNA]</scope>
    <source>
        <strain evidence="8 9">DSM 29761</strain>
    </source>
</reference>
<evidence type="ECO:0000313" key="9">
    <source>
        <dbReference type="Proteomes" id="UP001357223"/>
    </source>
</evidence>
<feature type="transmembrane region" description="Helical" evidence="6">
    <location>
        <begin position="176"/>
        <end position="192"/>
    </location>
</feature>
<evidence type="ECO:0000256" key="1">
    <source>
        <dbReference type="ARBA" id="ARBA00004651"/>
    </source>
</evidence>
<organism evidence="8 9">
    <name type="scientific">Niallia oryzisoli</name>
    <dbReference type="NCBI Taxonomy" id="1737571"/>
    <lineage>
        <taxon>Bacteria</taxon>
        <taxon>Bacillati</taxon>
        <taxon>Bacillota</taxon>
        <taxon>Bacilli</taxon>
        <taxon>Bacillales</taxon>
        <taxon>Bacillaceae</taxon>
        <taxon>Niallia</taxon>
    </lineage>
</organism>
<proteinExistence type="predicted"/>
<feature type="transmembrane region" description="Helical" evidence="6">
    <location>
        <begin position="405"/>
        <end position="426"/>
    </location>
</feature>
<feature type="domain" description="Major facilitator superfamily (MFS) profile" evidence="7">
    <location>
        <begin position="22"/>
        <end position="431"/>
    </location>
</feature>
<accession>A0ABZ2CQ85</accession>
<dbReference type="InterPro" id="IPR011701">
    <property type="entry name" value="MFS"/>
</dbReference>
<dbReference type="PROSITE" id="PS00217">
    <property type="entry name" value="SUGAR_TRANSPORT_2"/>
    <property type="match status" value="1"/>
</dbReference>
<dbReference type="SUPFAM" id="SSF103473">
    <property type="entry name" value="MFS general substrate transporter"/>
    <property type="match status" value="1"/>
</dbReference>